<dbReference type="InterPro" id="IPR006680">
    <property type="entry name" value="Amidohydro-rel"/>
</dbReference>
<gene>
    <name evidence="3" type="ORF">IWT30_02040</name>
</gene>
<comment type="caution">
    <text evidence="3">The sequence shown here is derived from an EMBL/GenBank/DDBJ whole genome shotgun (WGS) entry which is preliminary data.</text>
</comment>
<dbReference type="AlphaFoldDB" id="A0A1Z5IE67"/>
<dbReference type="GO" id="GO:0016787">
    <property type="term" value="F:hydrolase activity"/>
    <property type="evidence" value="ECO:0007669"/>
    <property type="project" value="InterPro"/>
</dbReference>
<organism evidence="3 4">
    <name type="scientific">Secundilactobacillus mixtipabuli</name>
    <dbReference type="NCBI Taxonomy" id="1435342"/>
    <lineage>
        <taxon>Bacteria</taxon>
        <taxon>Bacillati</taxon>
        <taxon>Bacillota</taxon>
        <taxon>Bacilli</taxon>
        <taxon>Lactobacillales</taxon>
        <taxon>Lactobacillaceae</taxon>
        <taxon>Secundilactobacillus</taxon>
    </lineage>
</organism>
<dbReference type="Gene3D" id="3.20.20.140">
    <property type="entry name" value="Metal-dependent hydrolases"/>
    <property type="match status" value="1"/>
</dbReference>
<reference evidence="3 4" key="1">
    <citation type="submission" date="2015-11" db="EMBL/GenBank/DDBJ databases">
        <title>Draft genome sequences of new species of the genus Lactobacillus isolated from orchardgrass silage.</title>
        <authorList>
            <person name="Tohno M."/>
            <person name="Tanizawa Y."/>
            <person name="Arita M."/>
        </authorList>
    </citation>
    <scope>NUCLEOTIDE SEQUENCE [LARGE SCALE GENOMIC DNA]</scope>
    <source>
        <strain evidence="3 4">IWT30</strain>
    </source>
</reference>
<dbReference type="GO" id="GO:0019748">
    <property type="term" value="P:secondary metabolic process"/>
    <property type="evidence" value="ECO:0007669"/>
    <property type="project" value="TreeGrafter"/>
</dbReference>
<proteinExistence type="predicted"/>
<evidence type="ECO:0000313" key="4">
    <source>
        <dbReference type="Proteomes" id="UP000198374"/>
    </source>
</evidence>
<dbReference type="OrthoDB" id="9777673at2"/>
<dbReference type="GO" id="GO:0005829">
    <property type="term" value="C:cytosol"/>
    <property type="evidence" value="ECO:0007669"/>
    <property type="project" value="TreeGrafter"/>
</dbReference>
<dbReference type="GO" id="GO:0016831">
    <property type="term" value="F:carboxy-lyase activity"/>
    <property type="evidence" value="ECO:0007669"/>
    <property type="project" value="InterPro"/>
</dbReference>
<accession>A0A1Z5IE67</accession>
<dbReference type="EMBL" id="BCMF01000010">
    <property type="protein sequence ID" value="GAX00060.1"/>
    <property type="molecule type" value="Genomic_DNA"/>
</dbReference>
<feature type="domain" description="Amidohydrolase-related" evidence="2">
    <location>
        <begin position="56"/>
        <end position="333"/>
    </location>
</feature>
<protein>
    <submittedName>
        <fullName evidence="3">4-oxalomesaconate hydratase</fullName>
    </submittedName>
</protein>
<dbReference type="Proteomes" id="UP000198374">
    <property type="component" value="Unassembled WGS sequence"/>
</dbReference>
<sequence length="334" mass="37727">MKIITVEEHFESAKITQAINEIVGKAAMPNVSKEMRHYIQTTLPTPEIMHDVTKQRIEFMDKFEIDQQILSYGNSSPQNLDPKIAVKLCEQANNELAKAIATNPTRFGGLAVLPVGEPVAAATELKRAVNDLHLNGVLLKGNYQGKFFDDPFFFPIFEAASQLDVPVYFHPSFIPTDVTQHYFANENWSDVVTGILSSAGFGWHMDVGIQVMRMIVSGIFDKLPNLKLVSGHWGEFVPMFLERLDDEIDAYAGLEKSFSDYYRNNVYVTPSGILSKPQLNFLLAEMGPEHLIYSIDYPYKQPKNTRTFLDNTDLTSDQLDAFTHGNAERIFHLN</sequence>
<dbReference type="InterPro" id="IPR032465">
    <property type="entry name" value="ACMSD"/>
</dbReference>
<evidence type="ECO:0000259" key="2">
    <source>
        <dbReference type="Pfam" id="PF04909"/>
    </source>
</evidence>
<keyword evidence="1" id="KW-0456">Lyase</keyword>
<name>A0A1Z5IE67_9LACO</name>
<evidence type="ECO:0000313" key="3">
    <source>
        <dbReference type="EMBL" id="GAX00060.1"/>
    </source>
</evidence>
<evidence type="ECO:0000256" key="1">
    <source>
        <dbReference type="ARBA" id="ARBA00023239"/>
    </source>
</evidence>
<dbReference type="PANTHER" id="PTHR21240:SF30">
    <property type="entry name" value="AMIDOHYDROLASE-RELATED DOMAIN-CONTAINING PROTEIN-RELATED"/>
    <property type="match status" value="1"/>
</dbReference>
<dbReference type="RefSeq" id="WP_089109836.1">
    <property type="nucleotide sequence ID" value="NZ_BCMF01000010.1"/>
</dbReference>
<dbReference type="PANTHER" id="PTHR21240">
    <property type="entry name" value="2-AMINO-3-CARBOXYLMUCONATE-6-SEMIALDEHYDE DECARBOXYLASE"/>
    <property type="match status" value="1"/>
</dbReference>
<dbReference type="Pfam" id="PF04909">
    <property type="entry name" value="Amidohydro_2"/>
    <property type="match status" value="1"/>
</dbReference>
<dbReference type="InterPro" id="IPR032466">
    <property type="entry name" value="Metal_Hydrolase"/>
</dbReference>
<dbReference type="SUPFAM" id="SSF51556">
    <property type="entry name" value="Metallo-dependent hydrolases"/>
    <property type="match status" value="1"/>
</dbReference>
<keyword evidence="4" id="KW-1185">Reference proteome</keyword>